<accession>A0A3D8T7P7</accession>
<dbReference type="Pfam" id="PF07731">
    <property type="entry name" value="Cu-oxidase_2"/>
    <property type="match status" value="1"/>
</dbReference>
<keyword evidence="4" id="KW-0186">Copper</keyword>
<feature type="transmembrane region" description="Helical" evidence="5">
    <location>
        <begin position="69"/>
        <end position="87"/>
    </location>
</feature>
<protein>
    <submittedName>
        <fullName evidence="9">Uncharacterized protein</fullName>
    </submittedName>
</protein>
<dbReference type="PROSITE" id="PS00079">
    <property type="entry name" value="MULTICOPPER_OXIDASE1"/>
    <property type="match status" value="1"/>
</dbReference>
<name>A0A3D8T7P7_9HELO</name>
<feature type="domain" description="Plastocyanin-like" evidence="6">
    <location>
        <begin position="269"/>
        <end position="395"/>
    </location>
</feature>
<dbReference type="GO" id="GO:0005507">
    <property type="term" value="F:copper ion binding"/>
    <property type="evidence" value="ECO:0007669"/>
    <property type="project" value="InterPro"/>
</dbReference>
<dbReference type="InterPro" id="IPR011707">
    <property type="entry name" value="Cu-oxidase-like_N"/>
</dbReference>
<evidence type="ECO:0000256" key="5">
    <source>
        <dbReference type="SAM" id="Phobius"/>
    </source>
</evidence>
<gene>
    <name evidence="9" type="ORF">BP5796_00375</name>
</gene>
<evidence type="ECO:0000256" key="4">
    <source>
        <dbReference type="ARBA" id="ARBA00023008"/>
    </source>
</evidence>
<evidence type="ECO:0000256" key="3">
    <source>
        <dbReference type="ARBA" id="ARBA00023002"/>
    </source>
</evidence>
<evidence type="ECO:0000259" key="7">
    <source>
        <dbReference type="Pfam" id="PF07731"/>
    </source>
</evidence>
<keyword evidence="10" id="KW-1185">Reference proteome</keyword>
<comment type="similarity">
    <text evidence="1">Belongs to the multicopper oxidase family.</text>
</comment>
<keyword evidence="5" id="KW-0472">Membrane</keyword>
<evidence type="ECO:0000256" key="1">
    <source>
        <dbReference type="ARBA" id="ARBA00010609"/>
    </source>
</evidence>
<dbReference type="EMBL" id="PDLN01000001">
    <property type="protein sequence ID" value="RDW94612.1"/>
    <property type="molecule type" value="Genomic_DNA"/>
</dbReference>
<evidence type="ECO:0000259" key="6">
    <source>
        <dbReference type="Pfam" id="PF00394"/>
    </source>
</evidence>
<dbReference type="PROSITE" id="PS00080">
    <property type="entry name" value="MULTICOPPER_OXIDASE2"/>
    <property type="match status" value="1"/>
</dbReference>
<evidence type="ECO:0000313" key="9">
    <source>
        <dbReference type="EMBL" id="RDW94612.1"/>
    </source>
</evidence>
<feature type="domain" description="Plastocyanin-like" evidence="7">
    <location>
        <begin position="551"/>
        <end position="659"/>
    </location>
</feature>
<evidence type="ECO:0000256" key="2">
    <source>
        <dbReference type="ARBA" id="ARBA00022723"/>
    </source>
</evidence>
<dbReference type="InterPro" id="IPR008972">
    <property type="entry name" value="Cupredoxin"/>
</dbReference>
<dbReference type="PANTHER" id="PTHR11709">
    <property type="entry name" value="MULTI-COPPER OXIDASE"/>
    <property type="match status" value="1"/>
</dbReference>
<evidence type="ECO:0000313" key="10">
    <source>
        <dbReference type="Proteomes" id="UP000256328"/>
    </source>
</evidence>
<dbReference type="InterPro" id="IPR011706">
    <property type="entry name" value="Cu-oxidase_C"/>
</dbReference>
<proteinExistence type="inferred from homology"/>
<dbReference type="SUPFAM" id="SSF49503">
    <property type="entry name" value="Cupredoxins"/>
    <property type="match status" value="3"/>
</dbReference>
<feature type="domain" description="Plastocyanin-like" evidence="8">
    <location>
        <begin position="140"/>
        <end position="253"/>
    </location>
</feature>
<dbReference type="Gene3D" id="2.60.40.420">
    <property type="entry name" value="Cupredoxins - blue copper proteins"/>
    <property type="match status" value="3"/>
</dbReference>
<keyword evidence="2" id="KW-0479">Metal-binding</keyword>
<dbReference type="CDD" id="cd04205">
    <property type="entry name" value="CuRO_2_LCC_like"/>
    <property type="match status" value="1"/>
</dbReference>
<dbReference type="GO" id="GO:0016491">
    <property type="term" value="F:oxidoreductase activity"/>
    <property type="evidence" value="ECO:0007669"/>
    <property type="project" value="UniProtKB-KW"/>
</dbReference>
<keyword evidence="5" id="KW-1133">Transmembrane helix</keyword>
<dbReference type="Pfam" id="PF00394">
    <property type="entry name" value="Cu-oxidase"/>
    <property type="match status" value="1"/>
</dbReference>
<dbReference type="InterPro" id="IPR002355">
    <property type="entry name" value="Cu_oxidase_Cu_BS"/>
</dbReference>
<dbReference type="Pfam" id="PF07732">
    <property type="entry name" value="Cu-oxidase_3"/>
    <property type="match status" value="1"/>
</dbReference>
<reference evidence="9 10" key="1">
    <citation type="journal article" date="2018" name="IMA Fungus">
        <title>IMA Genome-F 9: Draft genome sequence of Annulohypoxylon stygium, Aspergillus mulundensis, Berkeleyomyces basicola (syn. Thielaviopsis basicola), Ceratocystis smalleyi, two Cercospora beticola strains, Coleophoma cylindrospora, Fusarium fracticaudum, Phialophora cf. hyalina, and Morchella septimelata.</title>
        <authorList>
            <person name="Wingfield B.D."/>
            <person name="Bills G.F."/>
            <person name="Dong Y."/>
            <person name="Huang W."/>
            <person name="Nel W.J."/>
            <person name="Swalarsk-Parry B.S."/>
            <person name="Vaghefi N."/>
            <person name="Wilken P.M."/>
            <person name="An Z."/>
            <person name="de Beer Z.W."/>
            <person name="De Vos L."/>
            <person name="Chen L."/>
            <person name="Duong T.A."/>
            <person name="Gao Y."/>
            <person name="Hammerbacher A."/>
            <person name="Kikkert J.R."/>
            <person name="Li Y."/>
            <person name="Li H."/>
            <person name="Li K."/>
            <person name="Li Q."/>
            <person name="Liu X."/>
            <person name="Ma X."/>
            <person name="Naidoo K."/>
            <person name="Pethybridge S.J."/>
            <person name="Sun J."/>
            <person name="Steenkamp E.T."/>
            <person name="van der Nest M.A."/>
            <person name="van Wyk S."/>
            <person name="Wingfield M.J."/>
            <person name="Xiong C."/>
            <person name="Yue Q."/>
            <person name="Zhang X."/>
        </authorList>
    </citation>
    <scope>NUCLEOTIDE SEQUENCE [LARGE SCALE GENOMIC DNA]</scope>
    <source>
        <strain evidence="9 10">BP5796</strain>
    </source>
</reference>
<sequence length="661" mass="74108">MHASCGILSHGAIILTLPAVMEENLPRRRASGTVLRKSFELGDQAMQRRPGASWKPNQKRDLLPRRWRWQGLMMVFGIATLVFFFLVDTSLLESSTRILFSKLSGSQTLQESQNVAISLHPERHVFRDARAISHNWTVTSGIRAPDGVEKAVFLINGQFPGPTLEVRTGDTLEISVQNALTKDEIAMHWHGLHMHGANSMDGAAGITQEPIPAGAVFKYKFRVTQHGTFWYHAHSHSQRGDGLYGGLVVHKPKEKDGSTEVEKYGYEDQVLLMVGDWYHRNSAEVLEWYQSVRAFRNEPVPDSLLINDGGKFDCSMALPARPVRCQDIGQKPIFGSAVTTRLRVINVGTMAGITLQISNSTLKPIQLDGGFEIVGKSVERVGVMYPGERADMLLEWSSNLSSERLPTLTIELDDENFKFPNPALKRIQSFPAVPSTRPSFRRRPQALPETTEVVAPRTYDLQTAQAILLPDEEILPEAASERIILYTKTQTLAKNNNHALGFMNQTSWLPQVPHLLAAPRGEWDKNQFVPRISLPRTLSYRSGDGERGGALETTRGKWVDIILNNLDEASHPFHLHGHAFWVVESYKSSRGWGSWKASDASQVRKLDRSKVLRKDTVLVPRRGYVILRVRFDNLGIWMLHCHLAVHLGSGMGMAFEVVEEG</sequence>
<dbReference type="InterPro" id="IPR033138">
    <property type="entry name" value="Cu_oxidase_CS"/>
</dbReference>
<dbReference type="PANTHER" id="PTHR11709:SF511">
    <property type="entry name" value="LACCASE"/>
    <property type="match status" value="1"/>
</dbReference>
<evidence type="ECO:0000259" key="8">
    <source>
        <dbReference type="Pfam" id="PF07732"/>
    </source>
</evidence>
<dbReference type="InterPro" id="IPR001117">
    <property type="entry name" value="Cu-oxidase_2nd"/>
</dbReference>
<organism evidence="9 10">
    <name type="scientific">Coleophoma crateriformis</name>
    <dbReference type="NCBI Taxonomy" id="565419"/>
    <lineage>
        <taxon>Eukaryota</taxon>
        <taxon>Fungi</taxon>
        <taxon>Dikarya</taxon>
        <taxon>Ascomycota</taxon>
        <taxon>Pezizomycotina</taxon>
        <taxon>Leotiomycetes</taxon>
        <taxon>Helotiales</taxon>
        <taxon>Dermateaceae</taxon>
        <taxon>Coleophoma</taxon>
    </lineage>
</organism>
<dbReference type="CDD" id="cd13858">
    <property type="entry name" value="CuRO_1_tcLCC2_insect_like"/>
    <property type="match status" value="1"/>
</dbReference>
<dbReference type="InterPro" id="IPR045087">
    <property type="entry name" value="Cu-oxidase_fam"/>
</dbReference>
<dbReference type="Proteomes" id="UP000256328">
    <property type="component" value="Unassembled WGS sequence"/>
</dbReference>
<dbReference type="AlphaFoldDB" id="A0A3D8T7P7"/>
<keyword evidence="3" id="KW-0560">Oxidoreductase</keyword>
<comment type="caution">
    <text evidence="9">The sequence shown here is derived from an EMBL/GenBank/DDBJ whole genome shotgun (WGS) entry which is preliminary data.</text>
</comment>
<keyword evidence="5" id="KW-0812">Transmembrane</keyword>
<dbReference type="OrthoDB" id="2121828at2759"/>